<dbReference type="GeneID" id="128200621"/>
<feature type="transmembrane region" description="Helical" evidence="1">
    <location>
        <begin position="105"/>
        <end position="132"/>
    </location>
</feature>
<feature type="transmembrane region" description="Helical" evidence="1">
    <location>
        <begin position="139"/>
        <end position="161"/>
    </location>
</feature>
<evidence type="ECO:0000313" key="3">
    <source>
        <dbReference type="RefSeq" id="XP_052750586.1"/>
    </source>
</evidence>
<protein>
    <submittedName>
        <fullName evidence="3">Uncharacterized protein LOC128200621 isoform X1</fullName>
    </submittedName>
</protein>
<evidence type="ECO:0000256" key="1">
    <source>
        <dbReference type="SAM" id="Phobius"/>
    </source>
</evidence>
<name>A0ABM3MGQ3_GALME</name>
<feature type="transmembrane region" description="Helical" evidence="1">
    <location>
        <begin position="20"/>
        <end position="39"/>
    </location>
</feature>
<feature type="transmembrane region" description="Helical" evidence="1">
    <location>
        <begin position="77"/>
        <end position="99"/>
    </location>
</feature>
<keyword evidence="2" id="KW-1185">Reference proteome</keyword>
<keyword evidence="1" id="KW-0812">Transmembrane</keyword>
<keyword evidence="1" id="KW-1133">Transmembrane helix</keyword>
<dbReference type="Proteomes" id="UP001652740">
    <property type="component" value="Unplaced"/>
</dbReference>
<keyword evidence="1" id="KW-0472">Membrane</keyword>
<evidence type="ECO:0000313" key="2">
    <source>
        <dbReference type="Proteomes" id="UP001652740"/>
    </source>
</evidence>
<gene>
    <name evidence="3" type="primary">LOC128200621</name>
</gene>
<sequence>MAFVYSCCFWFSLRLGGLLIGIYSIFQAILALIVFSIGYKHSERVADEITELLNNNNIKLIYTKDYLEMLKSDPEKYFTLTIVITCVYILSCLLFMYGAYTCNNILMIGYILLELTRLLMLSVTVATCLLVLKQNTMDIGLLIGASVAGGFFLLGEFYLWVCAANLPILINEMEREEQAETIERLQQLLEMSKQRSMPYGSDNDPFVVDYGNATSSDFMASKRQISNKIKNYARGSMPLTISYSTHK</sequence>
<proteinExistence type="predicted"/>
<accession>A0ABM3MGQ3</accession>
<organism evidence="2 3">
    <name type="scientific">Galleria mellonella</name>
    <name type="common">Greater wax moth</name>
    <dbReference type="NCBI Taxonomy" id="7137"/>
    <lineage>
        <taxon>Eukaryota</taxon>
        <taxon>Metazoa</taxon>
        <taxon>Ecdysozoa</taxon>
        <taxon>Arthropoda</taxon>
        <taxon>Hexapoda</taxon>
        <taxon>Insecta</taxon>
        <taxon>Pterygota</taxon>
        <taxon>Neoptera</taxon>
        <taxon>Endopterygota</taxon>
        <taxon>Lepidoptera</taxon>
        <taxon>Glossata</taxon>
        <taxon>Ditrysia</taxon>
        <taxon>Pyraloidea</taxon>
        <taxon>Pyralidae</taxon>
        <taxon>Galleriinae</taxon>
        <taxon>Galleria</taxon>
    </lineage>
</organism>
<dbReference type="RefSeq" id="XP_052750586.1">
    <property type="nucleotide sequence ID" value="XM_052894626.1"/>
</dbReference>
<reference evidence="3" key="1">
    <citation type="submission" date="2025-08" db="UniProtKB">
        <authorList>
            <consortium name="RefSeq"/>
        </authorList>
    </citation>
    <scope>IDENTIFICATION</scope>
    <source>
        <tissue evidence="3">Whole larvae</tissue>
    </source>
</reference>